<evidence type="ECO:0000313" key="6">
    <source>
        <dbReference type="Proteomes" id="UP001209878"/>
    </source>
</evidence>
<feature type="region of interest" description="Disordered" evidence="2">
    <location>
        <begin position="544"/>
        <end position="605"/>
    </location>
</feature>
<evidence type="ECO:0000256" key="3">
    <source>
        <dbReference type="SAM" id="Phobius"/>
    </source>
</evidence>
<feature type="compositionally biased region" description="Basic and acidic residues" evidence="2">
    <location>
        <begin position="566"/>
        <end position="578"/>
    </location>
</feature>
<gene>
    <name evidence="5" type="ORF">NP493_222g06018</name>
</gene>
<dbReference type="Proteomes" id="UP001209878">
    <property type="component" value="Unassembled WGS sequence"/>
</dbReference>
<evidence type="ECO:0000256" key="1">
    <source>
        <dbReference type="PROSITE-ProRule" id="PRU00042"/>
    </source>
</evidence>
<evidence type="ECO:0000259" key="4">
    <source>
        <dbReference type="PROSITE" id="PS50157"/>
    </source>
</evidence>
<evidence type="ECO:0000256" key="2">
    <source>
        <dbReference type="SAM" id="MobiDB-lite"/>
    </source>
</evidence>
<protein>
    <recommendedName>
        <fullName evidence="4">C2H2-type domain-containing protein</fullName>
    </recommendedName>
</protein>
<feature type="compositionally biased region" description="Basic and acidic residues" evidence="2">
    <location>
        <begin position="282"/>
        <end position="299"/>
    </location>
</feature>
<feature type="region of interest" description="Disordered" evidence="2">
    <location>
        <begin position="718"/>
        <end position="741"/>
    </location>
</feature>
<evidence type="ECO:0000313" key="5">
    <source>
        <dbReference type="EMBL" id="KAK2185821.1"/>
    </source>
</evidence>
<comment type="caution">
    <text evidence="5">The sequence shown here is derived from an EMBL/GenBank/DDBJ whole genome shotgun (WGS) entry which is preliminary data.</text>
</comment>
<name>A0AAD9P0C4_RIDPI</name>
<keyword evidence="3" id="KW-0472">Membrane</keyword>
<dbReference type="InterPro" id="IPR013087">
    <property type="entry name" value="Znf_C2H2_type"/>
</dbReference>
<feature type="compositionally biased region" description="Polar residues" evidence="2">
    <location>
        <begin position="589"/>
        <end position="605"/>
    </location>
</feature>
<dbReference type="Pfam" id="PF10491">
    <property type="entry name" value="Nrf1_DNA-bind"/>
    <property type="match status" value="1"/>
</dbReference>
<dbReference type="GO" id="GO:0008270">
    <property type="term" value="F:zinc ion binding"/>
    <property type="evidence" value="ECO:0007669"/>
    <property type="project" value="UniProtKB-KW"/>
</dbReference>
<feature type="region of interest" description="Disordered" evidence="2">
    <location>
        <begin position="256"/>
        <end position="306"/>
    </location>
</feature>
<feature type="region of interest" description="Disordered" evidence="2">
    <location>
        <begin position="640"/>
        <end position="678"/>
    </location>
</feature>
<dbReference type="InterPro" id="IPR019525">
    <property type="entry name" value="Nrf1_NLS/DNA-bd_dimer"/>
</dbReference>
<dbReference type="EMBL" id="JAODUO010000222">
    <property type="protein sequence ID" value="KAK2185821.1"/>
    <property type="molecule type" value="Genomic_DNA"/>
</dbReference>
<proteinExistence type="predicted"/>
<keyword evidence="1" id="KW-0863">Zinc-finger</keyword>
<keyword evidence="1" id="KW-0862">Zinc</keyword>
<feature type="region of interest" description="Disordered" evidence="2">
    <location>
        <begin position="802"/>
        <end position="863"/>
    </location>
</feature>
<sequence length="879" mass="98552">MPMNMEKACKCVGFCSRSRNKDLRSLVSRLLQVTGGQCKVRPSWWPHFLAWTKSGQVSSLNGTDQEMSLTKMLREIVRSCYEHFRQPHLLTQSDLDLPTTEAAIKIINNTDGSVVFISGESRTVLEDGSCTKVFIMFFLLCYAGLRFIFLSAKGCDRQFVEIFVCFFCENEFTEKTDLQHHQRQCTGRPPDLSTRSRRPVIYKRNWSYMYKPPQKKDYFESLGLVSLCKADVIRRRTDSKALDLDVDVIDLEDPTFEQIPTPSKSPRPIFCRRGSSTVNAEPAERDVNDKDLSDNDSSKSDAGSEIEYHPRKSVSLLSIDVTSVLGQRVKRHVKLPSSSSDNNDDVFGDNQLHYEKFCRTPVKAKGGFIRRLRQRGGDVFPVTFRKTRRTLPTRAHTYTFSRRQQWEIYRRLETGLDARSRALRRCMRRCRVVLRRLAARDMRRWVKRPAPTLTVNLSPLTPGVIARWCTPEKGQPSIFPSTPDRLSLNDPVMQGVLGLKTRLSPHHHRQRRLTLSQVVSEDVNAEVQQQKAIVYRTVLSEISAGGGDGSNPADLTPPATPEDDDVSHQHDLRKDSTRKLQAPNENMHPRNTQETGKGVSQATDNYSKTVKMARTGRQIAALRTLVGCPENAMAGDAVAAGTGSQALTRTNKGVSPARTVPSKRSTTNGNVPKASPAQTKRCLVWDASRSSNARYTTQPPQADDVVLISDDEATPTEAVSAAQGKRQRGAVGRPGPACKRRKTSETLVPDMRFNCHLCGESVTFNADVQTYITQHFADRHGVPNIQLVRKRGDDGRMVMTIVEGTPPPPQRPSYRSAHRPSTDGPVQQRHAFNKTAPTSPSSRRLTRRNSVRDNGITTRAGTTVRRPTAAPVVDFICID</sequence>
<feature type="domain" description="C2H2-type" evidence="4">
    <location>
        <begin position="163"/>
        <end position="190"/>
    </location>
</feature>
<organism evidence="5 6">
    <name type="scientific">Ridgeia piscesae</name>
    <name type="common">Tubeworm</name>
    <dbReference type="NCBI Taxonomy" id="27915"/>
    <lineage>
        <taxon>Eukaryota</taxon>
        <taxon>Metazoa</taxon>
        <taxon>Spiralia</taxon>
        <taxon>Lophotrochozoa</taxon>
        <taxon>Annelida</taxon>
        <taxon>Polychaeta</taxon>
        <taxon>Sedentaria</taxon>
        <taxon>Canalipalpata</taxon>
        <taxon>Sabellida</taxon>
        <taxon>Siboglinidae</taxon>
        <taxon>Ridgeia</taxon>
    </lineage>
</organism>
<feature type="compositionally biased region" description="Polar residues" evidence="2">
    <location>
        <begin position="642"/>
        <end position="653"/>
    </location>
</feature>
<accession>A0AAD9P0C4</accession>
<feature type="transmembrane region" description="Helical" evidence="3">
    <location>
        <begin position="133"/>
        <end position="152"/>
    </location>
</feature>
<dbReference type="PROSITE" id="PS50157">
    <property type="entry name" value="ZINC_FINGER_C2H2_2"/>
    <property type="match status" value="1"/>
</dbReference>
<keyword evidence="6" id="KW-1185">Reference proteome</keyword>
<keyword evidence="1" id="KW-0479">Metal-binding</keyword>
<reference evidence="5" key="1">
    <citation type="journal article" date="2023" name="Mol. Biol. Evol.">
        <title>Third-Generation Sequencing Reveals the Adaptive Role of the Epigenome in Three Deep-Sea Polychaetes.</title>
        <authorList>
            <person name="Perez M."/>
            <person name="Aroh O."/>
            <person name="Sun Y."/>
            <person name="Lan Y."/>
            <person name="Juniper S.K."/>
            <person name="Young C.R."/>
            <person name="Angers B."/>
            <person name="Qian P.Y."/>
        </authorList>
    </citation>
    <scope>NUCLEOTIDE SEQUENCE</scope>
    <source>
        <strain evidence="5">R07B-5</strain>
    </source>
</reference>
<dbReference type="AlphaFoldDB" id="A0AAD9P0C4"/>
<keyword evidence="3" id="KW-0812">Transmembrane</keyword>
<keyword evidence="3" id="KW-1133">Transmembrane helix</keyword>